<accession>A0A9W6HW17</accession>
<dbReference type="AlphaFoldDB" id="A0A9W6HW17"/>
<proteinExistence type="predicted"/>
<gene>
    <name evidence="1" type="ORF">GCM10017600_01540</name>
</gene>
<sequence length="100" mass="11029">MHITGDGHTVSAALWHRHNRRTVMIWPLWKPALGAHAVQALLDHPFLRPSPKGQAETVTVDRMRLLPLGVFDVFGAERQPIEGGKSAGVLVPLRIADEPD</sequence>
<reference evidence="1" key="2">
    <citation type="submission" date="2023-01" db="EMBL/GenBank/DDBJ databases">
        <authorList>
            <person name="Sun Q."/>
            <person name="Evtushenko L."/>
        </authorList>
    </citation>
    <scope>NUCLEOTIDE SEQUENCE</scope>
    <source>
        <strain evidence="1">VKM Ac-2007</strain>
    </source>
</reference>
<name>A0A9W6HW17_9ACTN</name>
<organism evidence="1 2">
    <name type="scientific">Streptosporangium carneum</name>
    <dbReference type="NCBI Taxonomy" id="47481"/>
    <lineage>
        <taxon>Bacteria</taxon>
        <taxon>Bacillati</taxon>
        <taxon>Actinomycetota</taxon>
        <taxon>Actinomycetes</taxon>
        <taxon>Streptosporangiales</taxon>
        <taxon>Streptosporangiaceae</taxon>
        <taxon>Streptosporangium</taxon>
    </lineage>
</organism>
<protein>
    <submittedName>
        <fullName evidence="1">Uncharacterized protein</fullName>
    </submittedName>
</protein>
<comment type="caution">
    <text evidence="1">The sequence shown here is derived from an EMBL/GenBank/DDBJ whole genome shotgun (WGS) entry which is preliminary data.</text>
</comment>
<keyword evidence="2" id="KW-1185">Reference proteome</keyword>
<dbReference type="Proteomes" id="UP001143474">
    <property type="component" value="Unassembled WGS sequence"/>
</dbReference>
<evidence type="ECO:0000313" key="2">
    <source>
        <dbReference type="Proteomes" id="UP001143474"/>
    </source>
</evidence>
<reference evidence="1" key="1">
    <citation type="journal article" date="2014" name="Int. J. Syst. Evol. Microbiol.">
        <title>Complete genome sequence of Corynebacterium casei LMG S-19264T (=DSM 44701T), isolated from a smear-ripened cheese.</title>
        <authorList>
            <consortium name="US DOE Joint Genome Institute (JGI-PGF)"/>
            <person name="Walter F."/>
            <person name="Albersmeier A."/>
            <person name="Kalinowski J."/>
            <person name="Ruckert C."/>
        </authorList>
    </citation>
    <scope>NUCLEOTIDE SEQUENCE</scope>
    <source>
        <strain evidence="1">VKM Ac-2007</strain>
    </source>
</reference>
<evidence type="ECO:0000313" key="1">
    <source>
        <dbReference type="EMBL" id="GLK06749.1"/>
    </source>
</evidence>
<dbReference type="EMBL" id="BSEV01000001">
    <property type="protein sequence ID" value="GLK06749.1"/>
    <property type="molecule type" value="Genomic_DNA"/>
</dbReference>